<keyword evidence="1" id="KW-0547">Nucleotide-binding</keyword>
<protein>
    <submittedName>
        <fullName evidence="3">Ras-related protein RABH1d (Trinotate prediction)</fullName>
    </submittedName>
</protein>
<dbReference type="CDD" id="cd00154">
    <property type="entry name" value="Rab"/>
    <property type="match status" value="1"/>
</dbReference>
<dbReference type="PRINTS" id="PR00449">
    <property type="entry name" value="RASTRNSFRMNG"/>
</dbReference>
<dbReference type="InterPro" id="IPR001806">
    <property type="entry name" value="Small_GTPase"/>
</dbReference>
<name>A0A6B2G4C4_HENSL</name>
<accession>A0A6B2G4C4</accession>
<dbReference type="InterPro" id="IPR027417">
    <property type="entry name" value="P-loop_NTPase"/>
</dbReference>
<organism evidence="3">
    <name type="scientific">Henneguya salminicola</name>
    <name type="common">Myxosporean</name>
    <dbReference type="NCBI Taxonomy" id="69463"/>
    <lineage>
        <taxon>Eukaryota</taxon>
        <taxon>Metazoa</taxon>
        <taxon>Cnidaria</taxon>
        <taxon>Myxozoa</taxon>
        <taxon>Myxosporea</taxon>
        <taxon>Bivalvulida</taxon>
        <taxon>Platysporina</taxon>
        <taxon>Myxobolidae</taxon>
        <taxon>Henneguya</taxon>
    </lineage>
</organism>
<dbReference type="PROSITE" id="PS51419">
    <property type="entry name" value="RAB"/>
    <property type="match status" value="1"/>
</dbReference>
<sequence length="199" mass="22335">MSIGSSKHKIVVLGDINVGKTALVTHCLYQNFYTSYTPTVGIDFMSKTIHVDNAALLLKIWDTAGQERFRSLVPGYIRDSSVAIIVYDITDKSTFDSLEFWISLVRNLKDMPILIAGNKADLEEDRKINYSEGKKFAEENNALFFETSAKNGQDILKMFMEIGGILVKNYSVNEPENDSSILELKPLSTNSSNQCKCRC</sequence>
<evidence type="ECO:0000256" key="1">
    <source>
        <dbReference type="ARBA" id="ARBA00022741"/>
    </source>
</evidence>
<dbReference type="SMART" id="SM00174">
    <property type="entry name" value="RHO"/>
    <property type="match status" value="1"/>
</dbReference>
<dbReference type="Gene3D" id="3.40.50.300">
    <property type="entry name" value="P-loop containing nucleotide triphosphate hydrolases"/>
    <property type="match status" value="1"/>
</dbReference>
<dbReference type="PANTHER" id="PTHR47977">
    <property type="entry name" value="RAS-RELATED PROTEIN RAB"/>
    <property type="match status" value="1"/>
</dbReference>
<evidence type="ECO:0000256" key="2">
    <source>
        <dbReference type="ARBA" id="ARBA00023134"/>
    </source>
</evidence>
<reference evidence="3" key="1">
    <citation type="submission" date="2018-11" db="EMBL/GenBank/DDBJ databases">
        <title>Henneguya salminicola genome and transcriptome.</title>
        <authorList>
            <person name="Yahalomi D."/>
            <person name="Atkinson S.D."/>
            <person name="Neuhof M."/>
            <person name="Chang E.S."/>
            <person name="Philippe H."/>
            <person name="Cartwright P."/>
            <person name="Bartholomew J.L."/>
            <person name="Huchon D."/>
        </authorList>
    </citation>
    <scope>NUCLEOTIDE SEQUENCE</scope>
    <source>
        <strain evidence="3">Hz1</strain>
        <tissue evidence="3">Whole</tissue>
    </source>
</reference>
<keyword evidence="2" id="KW-0342">GTP-binding</keyword>
<dbReference type="SUPFAM" id="SSF52540">
    <property type="entry name" value="P-loop containing nucleoside triphosphate hydrolases"/>
    <property type="match status" value="1"/>
</dbReference>
<dbReference type="AlphaFoldDB" id="A0A6B2G4C4"/>
<dbReference type="PROSITE" id="PS51421">
    <property type="entry name" value="RAS"/>
    <property type="match status" value="1"/>
</dbReference>
<dbReference type="InterPro" id="IPR005225">
    <property type="entry name" value="Small_GTP-bd"/>
</dbReference>
<dbReference type="SMART" id="SM00175">
    <property type="entry name" value="RAB"/>
    <property type="match status" value="1"/>
</dbReference>
<dbReference type="GO" id="GO:0003924">
    <property type="term" value="F:GTPase activity"/>
    <property type="evidence" value="ECO:0007669"/>
    <property type="project" value="InterPro"/>
</dbReference>
<dbReference type="NCBIfam" id="TIGR00231">
    <property type="entry name" value="small_GTP"/>
    <property type="match status" value="1"/>
</dbReference>
<evidence type="ECO:0000313" key="3">
    <source>
        <dbReference type="EMBL" id="NDJ92079.1"/>
    </source>
</evidence>
<dbReference type="SMART" id="SM00176">
    <property type="entry name" value="RAN"/>
    <property type="match status" value="1"/>
</dbReference>
<proteinExistence type="predicted"/>
<dbReference type="SMART" id="SM00173">
    <property type="entry name" value="RAS"/>
    <property type="match status" value="1"/>
</dbReference>
<dbReference type="InterPro" id="IPR050227">
    <property type="entry name" value="Rab"/>
</dbReference>
<dbReference type="FunFam" id="3.40.50.300:FF:000808">
    <property type="entry name" value="Small GTP-binding protein, putative"/>
    <property type="match status" value="1"/>
</dbReference>
<dbReference type="Pfam" id="PF00071">
    <property type="entry name" value="Ras"/>
    <property type="match status" value="1"/>
</dbReference>
<dbReference type="GO" id="GO:0005525">
    <property type="term" value="F:GTP binding"/>
    <property type="evidence" value="ECO:0007669"/>
    <property type="project" value="UniProtKB-KW"/>
</dbReference>
<dbReference type="EMBL" id="GHBP01000001">
    <property type="protein sequence ID" value="NDJ92079.1"/>
    <property type="molecule type" value="Transcribed_RNA"/>
</dbReference>